<protein>
    <submittedName>
        <fullName evidence="2">Uncharacterized protein</fullName>
    </submittedName>
</protein>
<accession>A0A8T0G0V9</accession>
<reference evidence="2" key="2">
    <citation type="submission" date="2020-06" db="EMBL/GenBank/DDBJ databases">
        <authorList>
            <person name="Sheffer M."/>
        </authorList>
    </citation>
    <scope>NUCLEOTIDE SEQUENCE</scope>
</reference>
<evidence type="ECO:0000313" key="3">
    <source>
        <dbReference type="Proteomes" id="UP000807504"/>
    </source>
</evidence>
<proteinExistence type="predicted"/>
<reference evidence="2" key="1">
    <citation type="journal article" date="2020" name="bioRxiv">
        <title>Chromosome-level reference genome of the European wasp spider Argiope bruennichi: a resource for studies on range expansion and evolutionary adaptation.</title>
        <authorList>
            <person name="Sheffer M.M."/>
            <person name="Hoppe A."/>
            <person name="Krehenwinkel H."/>
            <person name="Uhl G."/>
            <person name="Kuss A.W."/>
            <person name="Jensen L."/>
            <person name="Jensen C."/>
            <person name="Gillespie R.G."/>
            <person name="Hoff K.J."/>
            <person name="Prost S."/>
        </authorList>
    </citation>
    <scope>NUCLEOTIDE SEQUENCE</scope>
</reference>
<dbReference type="AlphaFoldDB" id="A0A8T0G0V9"/>
<sequence>MVRNRKRTTNRASTPGVVILEADEIASKAGGDYPLTFSYLPTRKIFSFKEEEDLAEYVKRASDVYFGPKEVRKFAYQFVISLKRKVPVSWEENHQAGEDCLGLFLKRNSSLSIRRPEATSLSRATSFHKTNAAAFFKLLTQCYDKYNFGPAVIWNMDETGIPTVQKPDRMIARRGFKQIGKVISAERGTIVTLVFVVSAIGNKISPLHFFHVACDSWHRNNPGKTMKIYHIPGIIATAFPLATTESNITASFAATGISPLNPDKFPDSEFLPSYVTDRPHTTSNISQSDSSALSCIFSNLMPSDPDEIPEAEHERNSTQPPQVLSSPDPEVLIAHTVSPLEEL</sequence>
<organism evidence="2 3">
    <name type="scientific">Argiope bruennichi</name>
    <name type="common">Wasp spider</name>
    <name type="synonym">Aranea bruennichi</name>
    <dbReference type="NCBI Taxonomy" id="94029"/>
    <lineage>
        <taxon>Eukaryota</taxon>
        <taxon>Metazoa</taxon>
        <taxon>Ecdysozoa</taxon>
        <taxon>Arthropoda</taxon>
        <taxon>Chelicerata</taxon>
        <taxon>Arachnida</taxon>
        <taxon>Araneae</taxon>
        <taxon>Araneomorphae</taxon>
        <taxon>Entelegynae</taxon>
        <taxon>Araneoidea</taxon>
        <taxon>Araneidae</taxon>
        <taxon>Argiope</taxon>
    </lineage>
</organism>
<feature type="region of interest" description="Disordered" evidence="1">
    <location>
        <begin position="302"/>
        <end position="330"/>
    </location>
</feature>
<evidence type="ECO:0000256" key="1">
    <source>
        <dbReference type="SAM" id="MobiDB-lite"/>
    </source>
</evidence>
<dbReference type="Proteomes" id="UP000807504">
    <property type="component" value="Unassembled WGS sequence"/>
</dbReference>
<gene>
    <name evidence="2" type="ORF">HNY73_001303</name>
</gene>
<keyword evidence="3" id="KW-1185">Reference proteome</keyword>
<name>A0A8T0G0V9_ARGBR</name>
<comment type="caution">
    <text evidence="2">The sequence shown here is derived from an EMBL/GenBank/DDBJ whole genome shotgun (WGS) entry which is preliminary data.</text>
</comment>
<evidence type="ECO:0000313" key="2">
    <source>
        <dbReference type="EMBL" id="KAF8796984.1"/>
    </source>
</evidence>
<dbReference type="EMBL" id="JABXBU010000001">
    <property type="protein sequence ID" value="KAF8796984.1"/>
    <property type="molecule type" value="Genomic_DNA"/>
</dbReference>